<dbReference type="InterPro" id="IPR038725">
    <property type="entry name" value="YdaG_split_barrel_FMN-bd"/>
</dbReference>
<organism evidence="2 3">
    <name type="scientific">Phenylobacterium koreense</name>
    <dbReference type="NCBI Taxonomy" id="266125"/>
    <lineage>
        <taxon>Bacteria</taxon>
        <taxon>Pseudomonadati</taxon>
        <taxon>Pseudomonadota</taxon>
        <taxon>Alphaproteobacteria</taxon>
        <taxon>Caulobacterales</taxon>
        <taxon>Caulobacteraceae</taxon>
        <taxon>Phenylobacterium</taxon>
    </lineage>
</organism>
<dbReference type="RefSeq" id="WP_331931069.1">
    <property type="nucleotide sequence ID" value="NZ_JBEPLU010000001.1"/>
</dbReference>
<dbReference type="PANTHER" id="PTHR34818:SF1">
    <property type="entry name" value="PROTEIN BLI-3"/>
    <property type="match status" value="1"/>
</dbReference>
<dbReference type="InterPro" id="IPR052917">
    <property type="entry name" value="Stress-Dev_Protein"/>
</dbReference>
<keyword evidence="3" id="KW-1185">Reference proteome</keyword>
<accession>A0ABV2EHJ6</accession>
<reference evidence="2 3" key="1">
    <citation type="submission" date="2024-06" db="EMBL/GenBank/DDBJ databases">
        <title>Genomic Encyclopedia of Type Strains, Phase IV (KMG-IV): sequencing the most valuable type-strain genomes for metagenomic binning, comparative biology and taxonomic classification.</title>
        <authorList>
            <person name="Goeker M."/>
        </authorList>
    </citation>
    <scope>NUCLEOTIDE SEQUENCE [LARGE SCALE GENOMIC DNA]</scope>
    <source>
        <strain evidence="2 3">DSM 17809</strain>
    </source>
</reference>
<protein>
    <submittedName>
        <fullName evidence="2">General stress protein 26</fullName>
    </submittedName>
</protein>
<feature type="domain" description="General stress protein FMN-binding split barrel" evidence="1">
    <location>
        <begin position="13"/>
        <end position="154"/>
    </location>
</feature>
<dbReference type="Proteomes" id="UP001549110">
    <property type="component" value="Unassembled WGS sequence"/>
</dbReference>
<dbReference type="EMBL" id="JBEPLU010000001">
    <property type="protein sequence ID" value="MET3525851.1"/>
    <property type="molecule type" value="Genomic_DNA"/>
</dbReference>
<comment type="caution">
    <text evidence="2">The sequence shown here is derived from an EMBL/GenBank/DDBJ whole genome shotgun (WGS) entry which is preliminary data.</text>
</comment>
<dbReference type="PANTHER" id="PTHR34818">
    <property type="entry name" value="PROTEIN BLI-3"/>
    <property type="match status" value="1"/>
</dbReference>
<dbReference type="SUPFAM" id="SSF50475">
    <property type="entry name" value="FMN-binding split barrel"/>
    <property type="match status" value="1"/>
</dbReference>
<dbReference type="Gene3D" id="2.30.110.10">
    <property type="entry name" value="Electron Transport, Fmn-binding Protein, Chain A"/>
    <property type="match status" value="1"/>
</dbReference>
<evidence type="ECO:0000313" key="3">
    <source>
        <dbReference type="Proteomes" id="UP001549110"/>
    </source>
</evidence>
<proteinExistence type="predicted"/>
<evidence type="ECO:0000313" key="2">
    <source>
        <dbReference type="EMBL" id="MET3525851.1"/>
    </source>
</evidence>
<dbReference type="InterPro" id="IPR012349">
    <property type="entry name" value="Split_barrel_FMN-bd"/>
</dbReference>
<sequence length="165" mass="18600">MKTDMNDPAAVEQRLWEDIERHQIGMLGLLGRLDHHTQPMTAFVERDARTLWFFTSIDSGMAKAVAEGAPALFTFNHKEIQASISGVLDLVHDEARIAEYWNAVAAAWRPGGKDDPRLTLLRLDCREAEVWLSQAGPVQFAWEIAVANVRKHEPHLGGHANLRFH</sequence>
<dbReference type="Pfam" id="PF16242">
    <property type="entry name" value="Pyrid_ox_like"/>
    <property type="match status" value="1"/>
</dbReference>
<gene>
    <name evidence="2" type="ORF">ABID41_000946</name>
</gene>
<evidence type="ECO:0000259" key="1">
    <source>
        <dbReference type="Pfam" id="PF16242"/>
    </source>
</evidence>
<name>A0ABV2EHJ6_9CAUL</name>